<gene>
    <name evidence="2" type="ORF">FIBSPDRAFT_969897</name>
</gene>
<evidence type="ECO:0000313" key="3">
    <source>
        <dbReference type="Proteomes" id="UP000076532"/>
    </source>
</evidence>
<feature type="domain" description="BTB" evidence="1">
    <location>
        <begin position="57"/>
        <end position="118"/>
    </location>
</feature>
<dbReference type="InterPro" id="IPR000210">
    <property type="entry name" value="BTB/POZ_dom"/>
</dbReference>
<organism evidence="2 3">
    <name type="scientific">Athelia psychrophila</name>
    <dbReference type="NCBI Taxonomy" id="1759441"/>
    <lineage>
        <taxon>Eukaryota</taxon>
        <taxon>Fungi</taxon>
        <taxon>Dikarya</taxon>
        <taxon>Basidiomycota</taxon>
        <taxon>Agaricomycotina</taxon>
        <taxon>Agaricomycetes</taxon>
        <taxon>Agaricomycetidae</taxon>
        <taxon>Atheliales</taxon>
        <taxon>Atheliaceae</taxon>
        <taxon>Athelia</taxon>
    </lineage>
</organism>
<dbReference type="SUPFAM" id="SSF54695">
    <property type="entry name" value="POZ domain"/>
    <property type="match status" value="1"/>
</dbReference>
<evidence type="ECO:0000313" key="2">
    <source>
        <dbReference type="EMBL" id="KZP02521.1"/>
    </source>
</evidence>
<sequence length="118" mass="13009">MSSILTSAPLDPSLVPFGSSHVSSPLSSNELNQPAVQVASKLEAKAKRHSQYYFKDGNVVFLIEEVLYNVHQYFFKRDSAHFRSILASVQGGGEPNPILLSDVSCSDFDEFLAILYPT</sequence>
<protein>
    <recommendedName>
        <fullName evidence="1">BTB domain-containing protein</fullName>
    </recommendedName>
</protein>
<dbReference type="EMBL" id="KV418500">
    <property type="protein sequence ID" value="KZP02521.1"/>
    <property type="molecule type" value="Genomic_DNA"/>
</dbReference>
<dbReference type="AlphaFoldDB" id="A0A167T3G2"/>
<dbReference type="OrthoDB" id="2367075at2759"/>
<proteinExistence type="predicted"/>
<name>A0A167T3G2_9AGAM</name>
<dbReference type="InterPro" id="IPR011333">
    <property type="entry name" value="SKP1/BTB/POZ_sf"/>
</dbReference>
<keyword evidence="3" id="KW-1185">Reference proteome</keyword>
<dbReference type="Proteomes" id="UP000076532">
    <property type="component" value="Unassembled WGS sequence"/>
</dbReference>
<accession>A0A167T3G2</accession>
<reference evidence="2 3" key="1">
    <citation type="journal article" date="2016" name="Mol. Biol. Evol.">
        <title>Comparative Genomics of Early-Diverging Mushroom-Forming Fungi Provides Insights into the Origins of Lignocellulose Decay Capabilities.</title>
        <authorList>
            <person name="Nagy L.G."/>
            <person name="Riley R."/>
            <person name="Tritt A."/>
            <person name="Adam C."/>
            <person name="Daum C."/>
            <person name="Floudas D."/>
            <person name="Sun H."/>
            <person name="Yadav J.S."/>
            <person name="Pangilinan J."/>
            <person name="Larsson K.H."/>
            <person name="Matsuura K."/>
            <person name="Barry K."/>
            <person name="Labutti K."/>
            <person name="Kuo R."/>
            <person name="Ohm R.A."/>
            <person name="Bhattacharya S.S."/>
            <person name="Shirouzu T."/>
            <person name="Yoshinaga Y."/>
            <person name="Martin F.M."/>
            <person name="Grigoriev I.V."/>
            <person name="Hibbett D.S."/>
        </authorList>
    </citation>
    <scope>NUCLEOTIDE SEQUENCE [LARGE SCALE GENOMIC DNA]</scope>
    <source>
        <strain evidence="2 3">CBS 109695</strain>
    </source>
</reference>
<dbReference type="PROSITE" id="PS50097">
    <property type="entry name" value="BTB"/>
    <property type="match status" value="1"/>
</dbReference>
<evidence type="ECO:0000259" key="1">
    <source>
        <dbReference type="PROSITE" id="PS50097"/>
    </source>
</evidence>